<gene>
    <name evidence="1" type="ORF">PHSY_001946</name>
</gene>
<dbReference type="AlphaFoldDB" id="R9P8I4"/>
<sequence>MRSALVLTRLRTWCSLRSVRSAELLNHSRRRLLRSRRARLRAVNTVTSTTLKHGDASVERGCVIVNAADAGPSTAARLSGNEGLRKIFGETIWYSRRRLGQSRIRVTVARFSDDITAT</sequence>
<dbReference type="EMBL" id="DF238784">
    <property type="protein sequence ID" value="GAC94375.1"/>
    <property type="molecule type" value="Genomic_DNA"/>
</dbReference>
<name>R9P8I4_PSEHS</name>
<proteinExistence type="predicted"/>
<evidence type="ECO:0000313" key="1">
    <source>
        <dbReference type="EMBL" id="GAC94375.1"/>
    </source>
</evidence>
<accession>R9P8I4</accession>
<organism evidence="1 2">
    <name type="scientific">Pseudozyma hubeiensis (strain SY62)</name>
    <name type="common">Yeast</name>
    <dbReference type="NCBI Taxonomy" id="1305764"/>
    <lineage>
        <taxon>Eukaryota</taxon>
        <taxon>Fungi</taxon>
        <taxon>Dikarya</taxon>
        <taxon>Basidiomycota</taxon>
        <taxon>Ustilaginomycotina</taxon>
        <taxon>Ustilaginomycetes</taxon>
        <taxon>Ustilaginales</taxon>
        <taxon>Ustilaginaceae</taxon>
        <taxon>Pseudozyma</taxon>
    </lineage>
</organism>
<protein>
    <submittedName>
        <fullName evidence="1">Uncharacterized protein</fullName>
    </submittedName>
</protein>
<evidence type="ECO:0000313" key="2">
    <source>
        <dbReference type="Proteomes" id="UP000014071"/>
    </source>
</evidence>
<dbReference type="HOGENOM" id="CLU_2074191_0_0_1"/>
<dbReference type="Proteomes" id="UP000014071">
    <property type="component" value="Unassembled WGS sequence"/>
</dbReference>
<keyword evidence="2" id="KW-1185">Reference proteome</keyword>
<reference evidence="2" key="1">
    <citation type="journal article" date="2013" name="Genome Announc.">
        <title>Draft genome sequence of the basidiomycetous yeast-like fungus Pseudozyma hubeiensis SY62, which produces an abundant amount of the biosurfactant mannosylerythritol lipids.</title>
        <authorList>
            <person name="Konishi M."/>
            <person name="Hatada Y."/>
            <person name="Horiuchi J."/>
        </authorList>
    </citation>
    <scope>NUCLEOTIDE SEQUENCE [LARGE SCALE GENOMIC DNA]</scope>
    <source>
        <strain evidence="2">SY62</strain>
    </source>
</reference>
<dbReference type="RefSeq" id="XP_012187962.1">
    <property type="nucleotide sequence ID" value="XM_012332572.1"/>
</dbReference>
<dbReference type="GeneID" id="24107241"/>